<evidence type="ECO:0000259" key="3">
    <source>
        <dbReference type="SMART" id="SM00065"/>
    </source>
</evidence>
<dbReference type="Gene3D" id="1.10.10.10">
    <property type="entry name" value="Winged helix-like DNA-binding domain superfamily/Winged helix DNA-binding domain"/>
    <property type="match status" value="1"/>
</dbReference>
<organism evidence="5 6">
    <name type="scientific">Streptomyces alboflavus</name>
    <dbReference type="NCBI Taxonomy" id="67267"/>
    <lineage>
        <taxon>Bacteria</taxon>
        <taxon>Bacillati</taxon>
        <taxon>Actinomycetota</taxon>
        <taxon>Actinomycetes</taxon>
        <taxon>Kitasatosporales</taxon>
        <taxon>Streptomycetaceae</taxon>
        <taxon>Streptomyces</taxon>
    </lineage>
</organism>
<dbReference type="AlphaFoldDB" id="A0A1Z1WCJ5"/>
<accession>A0A1Z1WCJ5</accession>
<evidence type="ECO:0000313" key="5">
    <source>
        <dbReference type="EMBL" id="ARX84173.1"/>
    </source>
</evidence>
<dbReference type="Pfam" id="PF03861">
    <property type="entry name" value="ANTAR"/>
    <property type="match status" value="1"/>
</dbReference>
<dbReference type="InterPro" id="IPR005561">
    <property type="entry name" value="ANTAR"/>
</dbReference>
<evidence type="ECO:0000256" key="2">
    <source>
        <dbReference type="ARBA" id="ARBA00023163"/>
    </source>
</evidence>
<evidence type="ECO:0000259" key="4">
    <source>
        <dbReference type="SMART" id="SM01012"/>
    </source>
</evidence>
<keyword evidence="1" id="KW-0805">Transcription regulation</keyword>
<keyword evidence="6" id="KW-1185">Reference proteome</keyword>
<dbReference type="EMBL" id="CP021748">
    <property type="protein sequence ID" value="ARX84173.1"/>
    <property type="molecule type" value="Genomic_DNA"/>
</dbReference>
<protein>
    <recommendedName>
        <fullName evidence="7">ANTAR domain-containing protein</fullName>
    </recommendedName>
</protein>
<dbReference type="InterPro" id="IPR036388">
    <property type="entry name" value="WH-like_DNA-bd_sf"/>
</dbReference>
<dbReference type="InterPro" id="IPR003018">
    <property type="entry name" value="GAF"/>
</dbReference>
<dbReference type="RefSeq" id="WP_237307271.1">
    <property type="nucleotide sequence ID" value="NZ_CP021748.1"/>
</dbReference>
<dbReference type="SMART" id="SM01012">
    <property type="entry name" value="ANTAR"/>
    <property type="match status" value="1"/>
</dbReference>
<dbReference type="Gene3D" id="3.30.450.40">
    <property type="match status" value="1"/>
</dbReference>
<name>A0A1Z1WCJ5_9ACTN</name>
<evidence type="ECO:0000256" key="1">
    <source>
        <dbReference type="ARBA" id="ARBA00023015"/>
    </source>
</evidence>
<dbReference type="Pfam" id="PF01590">
    <property type="entry name" value="GAF"/>
    <property type="match status" value="1"/>
</dbReference>
<evidence type="ECO:0000313" key="6">
    <source>
        <dbReference type="Proteomes" id="UP000195880"/>
    </source>
</evidence>
<evidence type="ECO:0008006" key="7">
    <source>
        <dbReference type="Google" id="ProtNLM"/>
    </source>
</evidence>
<feature type="domain" description="ANTAR" evidence="4">
    <location>
        <begin position="150"/>
        <end position="221"/>
    </location>
</feature>
<dbReference type="InterPro" id="IPR029016">
    <property type="entry name" value="GAF-like_dom_sf"/>
</dbReference>
<dbReference type="Proteomes" id="UP000195880">
    <property type="component" value="Chromosome"/>
</dbReference>
<dbReference type="KEGG" id="salf:SMD44_03611"/>
<dbReference type="SMART" id="SM00065">
    <property type="entry name" value="GAF"/>
    <property type="match status" value="1"/>
</dbReference>
<dbReference type="GO" id="GO:0003723">
    <property type="term" value="F:RNA binding"/>
    <property type="evidence" value="ECO:0007669"/>
    <property type="project" value="InterPro"/>
</dbReference>
<proteinExistence type="predicted"/>
<dbReference type="SUPFAM" id="SSF55781">
    <property type="entry name" value="GAF domain-like"/>
    <property type="match status" value="1"/>
</dbReference>
<feature type="domain" description="GAF" evidence="3">
    <location>
        <begin position="7"/>
        <end position="168"/>
    </location>
</feature>
<reference evidence="5 6" key="1">
    <citation type="submission" date="2017-05" db="EMBL/GenBank/DDBJ databases">
        <title>Streptomyces alboflavus Genome sequencing and assembly.</title>
        <authorList>
            <person name="Wang Y."/>
            <person name="Du B."/>
            <person name="Ding Y."/>
            <person name="Liu H."/>
            <person name="Hou Q."/>
            <person name="Liu K."/>
            <person name="Wang C."/>
            <person name="Yao L."/>
        </authorList>
    </citation>
    <scope>NUCLEOTIDE SEQUENCE [LARGE SCALE GENOMIC DNA]</scope>
    <source>
        <strain evidence="5 6">MDJK44</strain>
    </source>
</reference>
<gene>
    <name evidence="5" type="ORF">SMD44_03611</name>
</gene>
<keyword evidence="2" id="KW-0804">Transcription</keyword>
<sequence>MPAPVPDLTTLLAAATKAGQGFTALPAARCAAALGLDGLTISLFNKGGLELVWHDPADSVGTAFEDLQYTLGEGPTCDAARTSEPVMVPDLRALPEQRWPALLPAAREQPIRAVFALPLHLGAIRLGALTGHHSSPGRLTRGQMTDALALAETATLILLTPEGTDDMGTHNLLPLHRALIHQAAGALTVRLDIPIDQALARLRAYAFTHDRTILDVAHDVVHRQSRLDNSET</sequence>